<evidence type="ECO:0000313" key="3">
    <source>
        <dbReference type="Proteomes" id="UP000501690"/>
    </source>
</evidence>
<keyword evidence="3" id="KW-1185">Reference proteome</keyword>
<dbReference type="Proteomes" id="UP000501690">
    <property type="component" value="Linkage Group LG5"/>
</dbReference>
<feature type="region of interest" description="Disordered" evidence="1">
    <location>
        <begin position="211"/>
        <end position="240"/>
    </location>
</feature>
<organism evidence="2 3">
    <name type="scientific">Vigna unguiculata</name>
    <name type="common">Cowpea</name>
    <dbReference type="NCBI Taxonomy" id="3917"/>
    <lineage>
        <taxon>Eukaryota</taxon>
        <taxon>Viridiplantae</taxon>
        <taxon>Streptophyta</taxon>
        <taxon>Embryophyta</taxon>
        <taxon>Tracheophyta</taxon>
        <taxon>Spermatophyta</taxon>
        <taxon>Magnoliopsida</taxon>
        <taxon>eudicotyledons</taxon>
        <taxon>Gunneridae</taxon>
        <taxon>Pentapetalae</taxon>
        <taxon>rosids</taxon>
        <taxon>fabids</taxon>
        <taxon>Fabales</taxon>
        <taxon>Fabaceae</taxon>
        <taxon>Papilionoideae</taxon>
        <taxon>50 kb inversion clade</taxon>
        <taxon>NPAAA clade</taxon>
        <taxon>indigoferoid/millettioid clade</taxon>
        <taxon>Phaseoleae</taxon>
        <taxon>Vigna</taxon>
    </lineage>
</organism>
<sequence>MGNSLGVVLDNYIGSAQFPCHLQLGPSTSIDLDRKLVEKIIGLSGIVCGVFSMVITETNHIRISPCMWHFPSEIIKWMKTNRSFDAWGGVIDTSLYFYARGGRLGLLAVESKKNTTEEDAEVVTAAHYFVKSSGTCFYGSTGANIGLSVVAKFRASNGKFQITVEGPEQHPVSSLHCMIDEVNTTGIWKPTMSPHCYQKRRGKLLWQSDSEDSDSVSIPVPRANPRNARGVSNGGRLQGNGNGNFIENNVMVFKRRC</sequence>
<accession>A0A4D6LVM5</accession>
<proteinExistence type="predicted"/>
<name>A0A4D6LVM5_VIGUN</name>
<dbReference type="EMBL" id="CP039349">
    <property type="protein sequence ID" value="QCD92056.1"/>
    <property type="molecule type" value="Genomic_DNA"/>
</dbReference>
<reference evidence="2 3" key="1">
    <citation type="submission" date="2019-04" db="EMBL/GenBank/DDBJ databases">
        <title>An improved genome assembly and genetic linkage map for asparagus bean, Vigna unguiculata ssp. sesquipedialis.</title>
        <authorList>
            <person name="Xia Q."/>
            <person name="Zhang R."/>
            <person name="Dong Y."/>
        </authorList>
    </citation>
    <scope>NUCLEOTIDE SEQUENCE [LARGE SCALE GENOMIC DNA]</scope>
    <source>
        <tissue evidence="2">Leaf</tissue>
    </source>
</reference>
<evidence type="ECO:0000313" key="2">
    <source>
        <dbReference type="EMBL" id="QCD92056.1"/>
    </source>
</evidence>
<gene>
    <name evidence="2" type="ORF">DEO72_LG5g114</name>
</gene>
<evidence type="ECO:0000256" key="1">
    <source>
        <dbReference type="SAM" id="MobiDB-lite"/>
    </source>
</evidence>
<dbReference type="AlphaFoldDB" id="A0A4D6LVM5"/>
<protein>
    <submittedName>
        <fullName evidence="2">Uncharacterized protein</fullName>
    </submittedName>
</protein>